<dbReference type="Gene3D" id="3.40.50.300">
    <property type="entry name" value="P-loop containing nucleotide triphosphate hydrolases"/>
    <property type="match status" value="2"/>
</dbReference>
<dbReference type="InterPro" id="IPR014017">
    <property type="entry name" value="DNA_helicase_UvrD-like_C"/>
</dbReference>
<sequence length="579" mass="66952">MKLTTEQAAIVGSQGNIKINAVAGSGKTSTLIAYAQAHPKEKILYLAFNRSVKLEAIRKFSEAECDHVKIETAHSLAYRAVVRSGRYRIQQYDLTTYQIKDILNLKPYDEPLSEFVMAGHIGRFMSFFCNSNKAKVQELDYLSIVSGEEAREFVNKYYDEVLHQTRVLLAKMNRAEIEITHDFYLKKFQLHHPILPYDCILFDEGQDASPAMLDIFLQQDHATRVIVGDTHQQIYRWRFAINSLEQVPDFDDFYLTKSFRLNTHMSKLAEAMIGYKYLFENQLKIAIEGIGTHSTRKVKATIGRTNLALLVKSIDMLVDNGEIENVYFEGNFSSYTYAKDGGSIYDVLNLYTDYKQGIRDKLIKSMSGLDDLEDYADKTDDVELKTIIEIVKKYGRKLPYLIKELKERHLPDSEKHKADMIFSTVHRCKGMEYDEVTLLDDFITQDAIEKLWNEEGTTIADYISEEINLLYVAVTRTKNKLNIPEKLLPRGFDLPPTHHIKVMRTPKPAKKNPETAPQQVPVYRKSQPSYANKKWTDQEENELLEMYYKSVSIEEMASYFERTKGAVYFRLKKMGVLYD</sequence>
<name>A1ZU41_MICM2</name>
<reference evidence="11 12" key="1">
    <citation type="submission" date="2007-01" db="EMBL/GenBank/DDBJ databases">
        <authorList>
            <person name="Haygood M."/>
            <person name="Podell S."/>
            <person name="Anderson C."/>
            <person name="Hopkinson B."/>
            <person name="Roe K."/>
            <person name="Barbeau K."/>
            <person name="Gaasterland T."/>
            <person name="Ferriera S."/>
            <person name="Johnson J."/>
            <person name="Kravitz S."/>
            <person name="Beeson K."/>
            <person name="Sutton G."/>
            <person name="Rogers Y.-H."/>
            <person name="Friedman R."/>
            <person name="Frazier M."/>
            <person name="Venter J.C."/>
        </authorList>
    </citation>
    <scope>NUCLEOTIDE SEQUENCE [LARGE SCALE GENOMIC DNA]</scope>
    <source>
        <strain evidence="11 12">ATCC 23134</strain>
    </source>
</reference>
<dbReference type="EC" id="5.6.2.4" evidence="7"/>
<feature type="domain" description="UvrD-like helicase ATP-binding" evidence="10">
    <location>
        <begin position="1"/>
        <end position="268"/>
    </location>
</feature>
<dbReference type="Pfam" id="PF13361">
    <property type="entry name" value="UvrD_C"/>
    <property type="match status" value="1"/>
</dbReference>
<dbReference type="SUPFAM" id="SSF52540">
    <property type="entry name" value="P-loop containing nucleoside triphosphate hydrolases"/>
    <property type="match status" value="1"/>
</dbReference>
<evidence type="ECO:0000313" key="12">
    <source>
        <dbReference type="Proteomes" id="UP000004095"/>
    </source>
</evidence>
<evidence type="ECO:0000256" key="4">
    <source>
        <dbReference type="ARBA" id="ARBA00022840"/>
    </source>
</evidence>
<dbReference type="Proteomes" id="UP000004095">
    <property type="component" value="Unassembled WGS sequence"/>
</dbReference>
<feature type="binding site" evidence="9">
    <location>
        <begin position="21"/>
        <end position="28"/>
    </location>
    <ligand>
        <name>ATP</name>
        <dbReference type="ChEBI" id="CHEBI:30616"/>
    </ligand>
</feature>
<evidence type="ECO:0000256" key="5">
    <source>
        <dbReference type="ARBA" id="ARBA00023235"/>
    </source>
</evidence>
<keyword evidence="1 9" id="KW-0547">Nucleotide-binding</keyword>
<keyword evidence="4 9" id="KW-0067">ATP-binding</keyword>
<comment type="catalytic activity">
    <reaction evidence="8">
        <text>ATP + H2O = ADP + phosphate + H(+)</text>
        <dbReference type="Rhea" id="RHEA:13065"/>
        <dbReference type="ChEBI" id="CHEBI:15377"/>
        <dbReference type="ChEBI" id="CHEBI:15378"/>
        <dbReference type="ChEBI" id="CHEBI:30616"/>
        <dbReference type="ChEBI" id="CHEBI:43474"/>
        <dbReference type="ChEBI" id="CHEBI:456216"/>
        <dbReference type="EC" id="5.6.2.4"/>
    </reaction>
</comment>
<evidence type="ECO:0000256" key="2">
    <source>
        <dbReference type="ARBA" id="ARBA00022801"/>
    </source>
</evidence>
<keyword evidence="12" id="KW-1185">Reference proteome</keyword>
<dbReference type="GO" id="GO:0016887">
    <property type="term" value="F:ATP hydrolysis activity"/>
    <property type="evidence" value="ECO:0007669"/>
    <property type="project" value="RHEA"/>
</dbReference>
<dbReference type="eggNOG" id="COG0210">
    <property type="taxonomic scope" value="Bacteria"/>
</dbReference>
<dbReference type="RefSeq" id="WP_002701586.1">
    <property type="nucleotide sequence ID" value="NZ_AAWS01000038.1"/>
</dbReference>
<gene>
    <name evidence="11" type="ORF">M23134_06027</name>
</gene>
<dbReference type="OrthoDB" id="9765670at2"/>
<evidence type="ECO:0000256" key="8">
    <source>
        <dbReference type="ARBA" id="ARBA00048988"/>
    </source>
</evidence>
<dbReference type="GO" id="GO:0005524">
    <property type="term" value="F:ATP binding"/>
    <property type="evidence" value="ECO:0007669"/>
    <property type="project" value="UniProtKB-UniRule"/>
</dbReference>
<evidence type="ECO:0000313" key="11">
    <source>
        <dbReference type="EMBL" id="EAY26154.1"/>
    </source>
</evidence>
<dbReference type="Pfam" id="PF00580">
    <property type="entry name" value="UvrD-helicase"/>
    <property type="match status" value="1"/>
</dbReference>
<evidence type="ECO:0000256" key="6">
    <source>
        <dbReference type="ARBA" id="ARBA00034617"/>
    </source>
</evidence>
<dbReference type="InterPro" id="IPR027417">
    <property type="entry name" value="P-loop_NTPase"/>
</dbReference>
<evidence type="ECO:0000259" key="10">
    <source>
        <dbReference type="PROSITE" id="PS51198"/>
    </source>
</evidence>
<proteinExistence type="predicted"/>
<evidence type="ECO:0000256" key="1">
    <source>
        <dbReference type="ARBA" id="ARBA00022741"/>
    </source>
</evidence>
<evidence type="ECO:0000256" key="3">
    <source>
        <dbReference type="ARBA" id="ARBA00022806"/>
    </source>
</evidence>
<dbReference type="EMBL" id="AAWS01000038">
    <property type="protein sequence ID" value="EAY26154.1"/>
    <property type="molecule type" value="Genomic_DNA"/>
</dbReference>
<dbReference type="PANTHER" id="PTHR11070">
    <property type="entry name" value="UVRD / RECB / PCRA DNA HELICASE FAMILY MEMBER"/>
    <property type="match status" value="1"/>
</dbReference>
<evidence type="ECO:0000256" key="9">
    <source>
        <dbReference type="PROSITE-ProRule" id="PRU00560"/>
    </source>
</evidence>
<organism evidence="11 12">
    <name type="scientific">Microscilla marina ATCC 23134</name>
    <dbReference type="NCBI Taxonomy" id="313606"/>
    <lineage>
        <taxon>Bacteria</taxon>
        <taxon>Pseudomonadati</taxon>
        <taxon>Bacteroidota</taxon>
        <taxon>Cytophagia</taxon>
        <taxon>Cytophagales</taxon>
        <taxon>Microscillaceae</taxon>
        <taxon>Microscilla</taxon>
    </lineage>
</organism>
<dbReference type="InterPro" id="IPR014016">
    <property type="entry name" value="UvrD-like_ATP-bd"/>
</dbReference>
<dbReference type="GO" id="GO:0000724">
    <property type="term" value="P:double-strand break repair via homologous recombination"/>
    <property type="evidence" value="ECO:0007669"/>
    <property type="project" value="TreeGrafter"/>
</dbReference>
<dbReference type="PANTHER" id="PTHR11070:SF30">
    <property type="entry name" value="F-BOX DNA HELICASE 1"/>
    <property type="match status" value="1"/>
</dbReference>
<comment type="caution">
    <text evidence="11">The sequence shown here is derived from an EMBL/GenBank/DDBJ whole genome shotgun (WGS) entry which is preliminary data.</text>
</comment>
<dbReference type="GO" id="GO:0031297">
    <property type="term" value="P:replication fork processing"/>
    <property type="evidence" value="ECO:0007669"/>
    <property type="project" value="TreeGrafter"/>
</dbReference>
<keyword evidence="2 9" id="KW-0378">Hydrolase</keyword>
<dbReference type="AlphaFoldDB" id="A1ZU41"/>
<keyword evidence="5" id="KW-0413">Isomerase</keyword>
<keyword evidence="3 9" id="KW-0347">Helicase</keyword>
<comment type="catalytic activity">
    <reaction evidence="6">
        <text>Couples ATP hydrolysis with the unwinding of duplex DNA by translocating in the 3'-5' direction.</text>
        <dbReference type="EC" id="5.6.2.4"/>
    </reaction>
</comment>
<dbReference type="PROSITE" id="PS51198">
    <property type="entry name" value="UVRD_HELICASE_ATP_BIND"/>
    <property type="match status" value="1"/>
</dbReference>
<dbReference type="GO" id="GO:0043138">
    <property type="term" value="F:3'-5' DNA helicase activity"/>
    <property type="evidence" value="ECO:0007669"/>
    <property type="project" value="UniProtKB-EC"/>
</dbReference>
<dbReference type="Gene3D" id="1.10.10.60">
    <property type="entry name" value="Homeodomain-like"/>
    <property type="match status" value="1"/>
</dbReference>
<dbReference type="InterPro" id="IPR000212">
    <property type="entry name" value="DNA_helicase_UvrD/REP"/>
</dbReference>
<accession>A1ZU41</accession>
<protein>
    <recommendedName>
        <fullName evidence="7">DNA 3'-5' helicase</fullName>
        <ecNumber evidence="7">5.6.2.4</ecNumber>
    </recommendedName>
</protein>
<evidence type="ECO:0000256" key="7">
    <source>
        <dbReference type="ARBA" id="ARBA00034808"/>
    </source>
</evidence>
<dbReference type="GO" id="GO:0003677">
    <property type="term" value="F:DNA binding"/>
    <property type="evidence" value="ECO:0007669"/>
    <property type="project" value="InterPro"/>
</dbReference>